<dbReference type="PANTHER" id="PTHR46320:SF1">
    <property type="entry name" value="GLYCEROPHOSPHODIESTER PHOSPHODIESTERASE 1"/>
    <property type="match status" value="1"/>
</dbReference>
<feature type="domain" description="GP-PDE" evidence="1">
    <location>
        <begin position="56"/>
        <end position="299"/>
    </location>
</feature>
<dbReference type="Proteomes" id="UP000600588">
    <property type="component" value="Unassembled WGS sequence"/>
</dbReference>
<organism evidence="2 3">
    <name type="scientific">Aestuariibaculum sediminum</name>
    <dbReference type="NCBI Taxonomy" id="2770637"/>
    <lineage>
        <taxon>Bacteria</taxon>
        <taxon>Pseudomonadati</taxon>
        <taxon>Bacteroidota</taxon>
        <taxon>Flavobacteriia</taxon>
        <taxon>Flavobacteriales</taxon>
        <taxon>Flavobacteriaceae</taxon>
    </lineage>
</organism>
<dbReference type="Gene3D" id="3.20.20.190">
    <property type="entry name" value="Phosphatidylinositol (PI) phosphodiesterase"/>
    <property type="match status" value="1"/>
</dbReference>
<comment type="caution">
    <text evidence="2">The sequence shown here is derived from an EMBL/GenBank/DDBJ whole genome shotgun (WGS) entry which is preliminary data.</text>
</comment>
<dbReference type="InterPro" id="IPR030395">
    <property type="entry name" value="GP_PDE_dom"/>
</dbReference>
<accession>A0A8J6QMK9</accession>
<sequence>MRYFKLLFGLIVLSYFGCKQEAQEESTIQQVAFKASNSQDINQLIEKLEKAKGNDILVAAHRGDWRNSPENSLQAIQYCIDMGVDIVEIDVMETKDGELILMHDKTVNRTTKAKGLVKDFTLDSIQQLVLTNGIGGKTSQTVPTLKDALLLCKGKILVNLDKSYDIFYKCLEVVKETGTLNQVIFKGVKTFEEVEGDLGKHLNDIYFMPIINLKRSGAQDTINKYLKFNKPIAFEINTPLDTFELKERFSKIRAQGSSVWMNALWPSLNGGHDDEKAMLDNSVYDWYIENNVNIIQTDRPQVLLNYLREKGKHN</sequence>
<dbReference type="GO" id="GO:0008889">
    <property type="term" value="F:glycerophosphodiester phosphodiesterase activity"/>
    <property type="evidence" value="ECO:0007669"/>
    <property type="project" value="TreeGrafter"/>
</dbReference>
<evidence type="ECO:0000313" key="3">
    <source>
        <dbReference type="Proteomes" id="UP000600588"/>
    </source>
</evidence>
<gene>
    <name evidence="2" type="ORF">ICJ83_16140</name>
</gene>
<reference evidence="2 3" key="1">
    <citation type="submission" date="2020-09" db="EMBL/GenBank/DDBJ databases">
        <title>TT11 complete genome.</title>
        <authorList>
            <person name="Wu Z."/>
        </authorList>
    </citation>
    <scope>NUCLEOTIDE SEQUENCE [LARGE SCALE GENOMIC DNA]</scope>
    <source>
        <strain evidence="2 3">TT11</strain>
    </source>
</reference>
<dbReference type="GO" id="GO:0070291">
    <property type="term" value="P:N-acylethanolamine metabolic process"/>
    <property type="evidence" value="ECO:0007669"/>
    <property type="project" value="TreeGrafter"/>
</dbReference>
<proteinExistence type="predicted"/>
<dbReference type="CDD" id="cd08566">
    <property type="entry name" value="GDPD_AtGDE_like"/>
    <property type="match status" value="1"/>
</dbReference>
<evidence type="ECO:0000259" key="1">
    <source>
        <dbReference type="PROSITE" id="PS51704"/>
    </source>
</evidence>
<protein>
    <submittedName>
        <fullName evidence="2">Glycerophosphodiester phosphodiesterase family protein</fullName>
    </submittedName>
</protein>
<evidence type="ECO:0000313" key="2">
    <source>
        <dbReference type="EMBL" id="MBD0833664.1"/>
    </source>
</evidence>
<dbReference type="InterPro" id="IPR017946">
    <property type="entry name" value="PLC-like_Pdiesterase_TIM-brl"/>
</dbReference>
<dbReference type="PROSITE" id="PS51704">
    <property type="entry name" value="GP_PDE"/>
    <property type="match status" value="1"/>
</dbReference>
<dbReference type="PANTHER" id="PTHR46320">
    <property type="entry name" value="GLYCEROPHOSPHODIESTER PHOSPHODIESTERASE 1"/>
    <property type="match status" value="1"/>
</dbReference>
<keyword evidence="3" id="KW-1185">Reference proteome</keyword>
<dbReference type="EMBL" id="JACVXB010000012">
    <property type="protein sequence ID" value="MBD0833664.1"/>
    <property type="molecule type" value="Genomic_DNA"/>
</dbReference>
<dbReference type="AlphaFoldDB" id="A0A8J6QMK9"/>
<dbReference type="GO" id="GO:0006580">
    <property type="term" value="P:ethanolamine metabolic process"/>
    <property type="evidence" value="ECO:0007669"/>
    <property type="project" value="TreeGrafter"/>
</dbReference>
<dbReference type="RefSeq" id="WP_188231443.1">
    <property type="nucleotide sequence ID" value="NZ_JACVXB010000012.1"/>
</dbReference>
<dbReference type="Pfam" id="PF03009">
    <property type="entry name" value="GDPD"/>
    <property type="match status" value="1"/>
</dbReference>
<dbReference type="SUPFAM" id="SSF51695">
    <property type="entry name" value="PLC-like phosphodiesterases"/>
    <property type="match status" value="1"/>
</dbReference>
<dbReference type="GO" id="GO:0005886">
    <property type="term" value="C:plasma membrane"/>
    <property type="evidence" value="ECO:0007669"/>
    <property type="project" value="TreeGrafter"/>
</dbReference>
<dbReference type="InterPro" id="IPR032160">
    <property type="entry name" value="DUF4996"/>
</dbReference>
<dbReference type="Pfam" id="PF16387">
    <property type="entry name" value="DUF4996"/>
    <property type="match status" value="1"/>
</dbReference>
<dbReference type="GO" id="GO:0006644">
    <property type="term" value="P:phospholipid metabolic process"/>
    <property type="evidence" value="ECO:0007669"/>
    <property type="project" value="TreeGrafter"/>
</dbReference>
<name>A0A8J6QMK9_9FLAO</name>